<protein>
    <recommendedName>
        <fullName evidence="3">DJ-1/PfpI domain-containing protein</fullName>
    </recommendedName>
</protein>
<dbReference type="Gene3D" id="3.40.50.880">
    <property type="match status" value="2"/>
</dbReference>
<dbReference type="PANTHER" id="PTHR43130:SF15">
    <property type="entry name" value="THIJ_PFPI FAMILY PROTEIN (AFU_ORTHOLOGUE AFUA_5G14240)"/>
    <property type="match status" value="1"/>
</dbReference>
<dbReference type="Pfam" id="PF01965">
    <property type="entry name" value="DJ-1_PfpI"/>
    <property type="match status" value="2"/>
</dbReference>
<dbReference type="InterPro" id="IPR052158">
    <property type="entry name" value="INH-QAR"/>
</dbReference>
<dbReference type="InterPro" id="IPR002818">
    <property type="entry name" value="DJ-1/PfpI"/>
</dbReference>
<feature type="compositionally biased region" description="Low complexity" evidence="1">
    <location>
        <begin position="441"/>
        <end position="487"/>
    </location>
</feature>
<dbReference type="EMBL" id="SPLM01000109">
    <property type="protein sequence ID" value="TMW59948.1"/>
    <property type="molecule type" value="Genomic_DNA"/>
</dbReference>
<name>A0A8K1CC53_PYTOL</name>
<dbReference type="Proteomes" id="UP000794436">
    <property type="component" value="Unassembled WGS sequence"/>
</dbReference>
<evidence type="ECO:0000259" key="3">
    <source>
        <dbReference type="Pfam" id="PF01965"/>
    </source>
</evidence>
<evidence type="ECO:0000256" key="1">
    <source>
        <dbReference type="SAM" id="MobiDB-lite"/>
    </source>
</evidence>
<comment type="caution">
    <text evidence="4">The sequence shown here is derived from an EMBL/GenBank/DDBJ whole genome shotgun (WGS) entry which is preliminary data.</text>
</comment>
<reference evidence="4" key="1">
    <citation type="submission" date="2019-03" db="EMBL/GenBank/DDBJ databases">
        <title>Long read genome sequence of the mycoparasitic Pythium oligandrum ATCC 38472 isolated from sugarbeet rhizosphere.</title>
        <authorList>
            <person name="Gaulin E."/>
        </authorList>
    </citation>
    <scope>NUCLEOTIDE SEQUENCE</scope>
    <source>
        <strain evidence="4">ATCC 38472_TT</strain>
    </source>
</reference>
<dbReference type="InterPro" id="IPR029062">
    <property type="entry name" value="Class_I_gatase-like"/>
</dbReference>
<dbReference type="PANTHER" id="PTHR43130">
    <property type="entry name" value="ARAC-FAMILY TRANSCRIPTIONAL REGULATOR"/>
    <property type="match status" value="1"/>
</dbReference>
<feature type="chain" id="PRO_5035439640" description="DJ-1/PfpI domain-containing protein" evidence="2">
    <location>
        <begin position="20"/>
        <end position="564"/>
    </location>
</feature>
<feature type="region of interest" description="Disordered" evidence="1">
    <location>
        <begin position="431"/>
        <end position="528"/>
    </location>
</feature>
<keyword evidence="2" id="KW-0732">Signal</keyword>
<keyword evidence="5" id="KW-1185">Reference proteome</keyword>
<feature type="domain" description="DJ-1/PfpI" evidence="3">
    <location>
        <begin position="11"/>
        <end position="178"/>
    </location>
</feature>
<feature type="signal peptide" evidence="2">
    <location>
        <begin position="1"/>
        <end position="19"/>
    </location>
</feature>
<organism evidence="4 5">
    <name type="scientific">Pythium oligandrum</name>
    <name type="common">Mycoparasitic fungus</name>
    <dbReference type="NCBI Taxonomy" id="41045"/>
    <lineage>
        <taxon>Eukaryota</taxon>
        <taxon>Sar</taxon>
        <taxon>Stramenopiles</taxon>
        <taxon>Oomycota</taxon>
        <taxon>Peronosporomycetes</taxon>
        <taxon>Pythiales</taxon>
        <taxon>Pythiaceae</taxon>
        <taxon>Pythium</taxon>
    </lineage>
</organism>
<accession>A0A8K1CC53</accession>
<dbReference type="AlphaFoldDB" id="A0A8K1CC53"/>
<sequence length="564" mass="59082">MVLDRALVIGILLFQNVTTIDYMGPASYLEYLEPMVGQKTEFYTISEKAGGPIQPVHFSPVVASVGFEDAPKKWDILIIPGGTGTTLTSKNQKYLDYTRAAAESATDVLTVCTGSRILANAGLLDGKSATTNKVKFNEIAAEVPEVNWQAQARWVVDGKYWTSSGVMAGIDLGHAYISEKYGKDVAEKMSKTMEYVPNTDPSNDPFYSVTQGTAAPHAMKSANATAPPFRIGIVLFEKTSTMDYSGVNNFLELIKFMAGKNSEVYTIAEKAGAGTNPLNMMPLFASATMETAPEKFDILLIPGGPGVDAALKNEKFMTYVRQAAEKATDVLTVATGSRILGATGLLDGKKATTSKMELGKISTELPKVQWEQQARWVVDGKWWTSSGSASGMDMGRAYISAKYGEELAARLADLAEYTAILDPAKDPFAAGAKPVTPPAPSSGAPAPSSLAPAPISGTPASSSAAPTPSSAAPAVSSAAPVASSAAPTHTPWTDAPAPSPSSTTAPGTPAPSTGAPTELPGVVKPNPGATTCVRGSQGRKDLDAWCTSNCAMNFCPQSHCEPCA</sequence>
<feature type="compositionally biased region" description="Low complexity" evidence="1">
    <location>
        <begin position="500"/>
        <end position="517"/>
    </location>
</feature>
<evidence type="ECO:0000256" key="2">
    <source>
        <dbReference type="SAM" id="SignalP"/>
    </source>
</evidence>
<dbReference type="OrthoDB" id="543156at2759"/>
<proteinExistence type="predicted"/>
<evidence type="ECO:0000313" key="5">
    <source>
        <dbReference type="Proteomes" id="UP000794436"/>
    </source>
</evidence>
<gene>
    <name evidence="4" type="ORF">Poli38472_005017</name>
</gene>
<evidence type="ECO:0000313" key="4">
    <source>
        <dbReference type="EMBL" id="TMW59948.1"/>
    </source>
</evidence>
<dbReference type="SUPFAM" id="SSF52317">
    <property type="entry name" value="Class I glutamine amidotransferase-like"/>
    <property type="match status" value="2"/>
</dbReference>
<feature type="domain" description="DJ-1/PfpI" evidence="3">
    <location>
        <begin position="260"/>
        <end position="400"/>
    </location>
</feature>
<dbReference type="CDD" id="cd03139">
    <property type="entry name" value="GATase1_PfpI_2"/>
    <property type="match status" value="2"/>
</dbReference>